<dbReference type="OrthoDB" id="5148485at2"/>
<sequence>MNVPDGHTREVQDGAQARSLAEIVADVSAHSARIVREEIALAKAEVATKLSSLWRGALIAAAAGVFLLAAVVTALHAISLLIADLLGAASWVGYAVVTLLLVASAVVAGWVAWRLLRRGAPPTPELAIEEARRTRAEITGDGAGSISHRPSTATAESQEAH</sequence>
<evidence type="ECO:0000256" key="1">
    <source>
        <dbReference type="SAM" id="MobiDB-lite"/>
    </source>
</evidence>
<dbReference type="EMBL" id="FNWJ01000001">
    <property type="protein sequence ID" value="SEH12074.1"/>
    <property type="molecule type" value="Genomic_DNA"/>
</dbReference>
<feature type="region of interest" description="Disordered" evidence="1">
    <location>
        <begin position="138"/>
        <end position="161"/>
    </location>
</feature>
<evidence type="ECO:0000256" key="2">
    <source>
        <dbReference type="SAM" id="Phobius"/>
    </source>
</evidence>
<keyword evidence="2" id="KW-0812">Transmembrane</keyword>
<gene>
    <name evidence="3" type="ORF">SAMN02745716_0975</name>
</gene>
<name>A0A1H6FQQ1_THEAL</name>
<reference evidence="4" key="1">
    <citation type="submission" date="2016-10" db="EMBL/GenBank/DDBJ databases">
        <authorList>
            <person name="Varghese N."/>
            <person name="Submissions S."/>
        </authorList>
    </citation>
    <scope>NUCLEOTIDE SEQUENCE [LARGE SCALE GENOMIC DNA]</scope>
    <source>
        <strain evidence="4">ATCC 35263</strain>
    </source>
</reference>
<keyword evidence="4" id="KW-1185">Reference proteome</keyword>
<evidence type="ECO:0000313" key="3">
    <source>
        <dbReference type="EMBL" id="SEH12074.1"/>
    </source>
</evidence>
<protein>
    <submittedName>
        <fullName evidence="3">Putative Holin-X, holin superfamily III</fullName>
    </submittedName>
</protein>
<evidence type="ECO:0000313" key="4">
    <source>
        <dbReference type="Proteomes" id="UP000222056"/>
    </source>
</evidence>
<organism evidence="3 4">
    <name type="scientific">Thermoleophilum album</name>
    <dbReference type="NCBI Taxonomy" id="29539"/>
    <lineage>
        <taxon>Bacteria</taxon>
        <taxon>Bacillati</taxon>
        <taxon>Actinomycetota</taxon>
        <taxon>Thermoleophilia</taxon>
        <taxon>Thermoleophilales</taxon>
        <taxon>Thermoleophilaceae</taxon>
        <taxon>Thermoleophilum</taxon>
    </lineage>
</organism>
<dbReference type="Proteomes" id="UP000222056">
    <property type="component" value="Unassembled WGS sequence"/>
</dbReference>
<dbReference type="Pfam" id="PF07332">
    <property type="entry name" value="Phage_holin_3_6"/>
    <property type="match status" value="1"/>
</dbReference>
<feature type="transmembrane region" description="Helical" evidence="2">
    <location>
        <begin position="88"/>
        <end position="113"/>
    </location>
</feature>
<accession>A0A1H6FQQ1</accession>
<proteinExistence type="predicted"/>
<dbReference type="RefSeq" id="WP_093116709.1">
    <property type="nucleotide sequence ID" value="NZ_FNWJ01000001.1"/>
</dbReference>
<dbReference type="STRING" id="29539.SAMN02745716_0975"/>
<keyword evidence="2" id="KW-1133">Transmembrane helix</keyword>
<dbReference type="InterPro" id="IPR009937">
    <property type="entry name" value="Phage_holin_3_6"/>
</dbReference>
<dbReference type="AlphaFoldDB" id="A0A1H6FQQ1"/>
<feature type="compositionally biased region" description="Polar residues" evidence="1">
    <location>
        <begin position="148"/>
        <end position="161"/>
    </location>
</feature>
<feature type="transmembrane region" description="Helical" evidence="2">
    <location>
        <begin position="57"/>
        <end position="82"/>
    </location>
</feature>
<keyword evidence="2" id="KW-0472">Membrane</keyword>